<gene>
    <name evidence="1" type="ORF">SAMN04489807_2343</name>
</gene>
<organism evidence="1 2">
    <name type="scientific">Microbacterium hydrocarbonoxydans</name>
    <dbReference type="NCBI Taxonomy" id="273678"/>
    <lineage>
        <taxon>Bacteria</taxon>
        <taxon>Bacillati</taxon>
        <taxon>Actinomycetota</taxon>
        <taxon>Actinomycetes</taxon>
        <taxon>Micrococcales</taxon>
        <taxon>Microbacteriaceae</taxon>
        <taxon>Microbacterium</taxon>
    </lineage>
</organism>
<dbReference type="EMBL" id="FNSQ01000005">
    <property type="protein sequence ID" value="SEB89608.1"/>
    <property type="molecule type" value="Genomic_DNA"/>
</dbReference>
<dbReference type="Proteomes" id="UP000183750">
    <property type="component" value="Unassembled WGS sequence"/>
</dbReference>
<accession>A0A1H4N428</accession>
<sequence length="277" mass="30525">MRLEEWLNGRDGAAHTSDIYAAGFSRHAVSTAVDSRRVLRLRRSWIASKSCDPPIRAAISIGGRLTCVSAARRLELRTPADDHVHAAVTPTAARFDPDGMRVHWSSGPAPVGRHAVVDPLINVLYEVARCQEPATALAIWESALRKRLIAPEVVSRIEWRSARASRIAEVAGVLSDSGLESHFVMLMHAIGVRVTQQVWVDGHPLDALIGDLLAVQLDGFAFHSGAAERRRDIEADARLRLRGYSVLRFDYHQVLFQPELVQPLVRAAVAQGLHLRG</sequence>
<dbReference type="InterPro" id="IPR011335">
    <property type="entry name" value="Restrct_endonuc-II-like"/>
</dbReference>
<protein>
    <recommendedName>
        <fullName evidence="3">DUF559 domain-containing protein</fullName>
    </recommendedName>
</protein>
<name>A0A1H4N428_9MICO</name>
<dbReference type="AlphaFoldDB" id="A0A1H4N428"/>
<evidence type="ECO:0008006" key="3">
    <source>
        <dbReference type="Google" id="ProtNLM"/>
    </source>
</evidence>
<dbReference type="Gene3D" id="3.40.960.10">
    <property type="entry name" value="VSR Endonuclease"/>
    <property type="match status" value="1"/>
</dbReference>
<dbReference type="OrthoDB" id="2594539at2"/>
<keyword evidence="2" id="KW-1185">Reference proteome</keyword>
<dbReference type="SUPFAM" id="SSF52980">
    <property type="entry name" value="Restriction endonuclease-like"/>
    <property type="match status" value="1"/>
</dbReference>
<proteinExistence type="predicted"/>
<evidence type="ECO:0000313" key="1">
    <source>
        <dbReference type="EMBL" id="SEB89608.1"/>
    </source>
</evidence>
<reference evidence="2" key="1">
    <citation type="submission" date="2016-10" db="EMBL/GenBank/DDBJ databases">
        <authorList>
            <person name="Varghese N."/>
            <person name="Submissions S."/>
        </authorList>
    </citation>
    <scope>NUCLEOTIDE SEQUENCE [LARGE SCALE GENOMIC DNA]</scope>
    <source>
        <strain evidence="2">DSM 16089</strain>
    </source>
</reference>
<evidence type="ECO:0000313" key="2">
    <source>
        <dbReference type="Proteomes" id="UP000183750"/>
    </source>
</evidence>
<dbReference type="RefSeq" id="WP_060928451.1">
    <property type="nucleotide sequence ID" value="NZ_FNSQ01000005.1"/>
</dbReference>